<dbReference type="EC" id="5.4.99.12" evidence="4"/>
<evidence type="ECO:0000313" key="9">
    <source>
        <dbReference type="EMBL" id="WEU40927.1"/>
    </source>
</evidence>
<dbReference type="EMBL" id="CP091871">
    <property type="protein sequence ID" value="WEU40927.1"/>
    <property type="molecule type" value="Genomic_DNA"/>
</dbReference>
<dbReference type="PANTHER" id="PTHR11142:SF0">
    <property type="entry name" value="TRNA PSEUDOURIDINE SYNTHASE-LIKE 1"/>
    <property type="match status" value="1"/>
</dbReference>
<evidence type="ECO:0000256" key="1">
    <source>
        <dbReference type="ARBA" id="ARBA00009375"/>
    </source>
</evidence>
<dbReference type="AlphaFoldDB" id="A0AAF0D3A7"/>
<evidence type="ECO:0000256" key="6">
    <source>
        <dbReference type="PIRSR" id="PIRSR001430-2"/>
    </source>
</evidence>
<feature type="active site" description="Nucleophile" evidence="4 5">
    <location>
        <position position="55"/>
    </location>
</feature>
<reference evidence="9" key="2">
    <citation type="journal article" date="2022" name="Nat. Microbiol.">
        <title>A closed Candidatus Odinarchaeum chromosome exposes Asgard archaeal viruses.</title>
        <authorList>
            <person name="Tamarit D."/>
            <person name="Caceres E.F."/>
            <person name="Krupovic M."/>
            <person name="Nijland R."/>
            <person name="Eme L."/>
            <person name="Robinson N.P."/>
            <person name="Ettema T.J.G."/>
        </authorList>
    </citation>
    <scope>NUCLEOTIDE SEQUENCE</scope>
    <source>
        <strain evidence="9">LCB_4</strain>
    </source>
</reference>
<reference evidence="9" key="1">
    <citation type="journal article" date="2017" name="Nature">
        <title>Asgard archaea illuminate the origin of eukaryotic cellular complexity.</title>
        <authorList>
            <person name="Zaremba-Niedzwiedzka K."/>
            <person name="Caceres E.F."/>
            <person name="Saw J.H."/>
            <person name="Backstrom D."/>
            <person name="Juzokaite L."/>
            <person name="Vancaester E."/>
            <person name="Seitz K.W."/>
            <person name="Anantharaman K."/>
            <person name="Starnawski P."/>
            <person name="Kjeldsen K.U."/>
            <person name="Scott M.B."/>
            <person name="Nunoura T."/>
            <person name="Banfield J.F."/>
            <person name="Schramm A."/>
            <person name="Baker B.J."/>
            <person name="Spang A."/>
            <person name="Ettema T.J.G."/>
        </authorList>
    </citation>
    <scope>NUCLEOTIDE SEQUENCE</scope>
    <source>
        <strain evidence="9">LCB_4</strain>
    </source>
</reference>
<dbReference type="GO" id="GO:0031119">
    <property type="term" value="P:tRNA pseudouridine synthesis"/>
    <property type="evidence" value="ECO:0007669"/>
    <property type="project" value="UniProtKB-UniRule"/>
</dbReference>
<dbReference type="Pfam" id="PF01416">
    <property type="entry name" value="PseudoU_synth_1"/>
    <property type="match status" value="1"/>
</dbReference>
<feature type="domain" description="Pseudouridine synthase I TruA alpha/beta" evidence="8">
    <location>
        <begin position="128"/>
        <end position="228"/>
    </location>
</feature>
<accession>A0AAF0D3A7</accession>
<dbReference type="InterPro" id="IPR001406">
    <property type="entry name" value="PsdUridine_synth_TruA"/>
</dbReference>
<dbReference type="GO" id="GO:0003723">
    <property type="term" value="F:RNA binding"/>
    <property type="evidence" value="ECO:0007669"/>
    <property type="project" value="InterPro"/>
</dbReference>
<evidence type="ECO:0000256" key="2">
    <source>
        <dbReference type="ARBA" id="ARBA00022694"/>
    </source>
</evidence>
<comment type="caution">
    <text evidence="4">Lacks conserved residue(s) required for the propagation of feature annotation.</text>
</comment>
<gene>
    <name evidence="4" type="primary">truA</name>
    <name evidence="9" type="ORF">OdinLCB4_003190</name>
</gene>
<protein>
    <recommendedName>
        <fullName evidence="4">tRNA pseudouridine synthase A</fullName>
        <ecNumber evidence="4">5.4.99.12</ecNumber>
    </recommendedName>
    <alternativeName>
        <fullName evidence="4">tRNA pseudouridine(38-40) synthase</fullName>
    </alternativeName>
    <alternativeName>
        <fullName evidence="4">tRNA pseudouridylate synthase I</fullName>
    </alternativeName>
    <alternativeName>
        <fullName evidence="4">tRNA-uridine isomerase I</fullName>
    </alternativeName>
</protein>
<evidence type="ECO:0000259" key="8">
    <source>
        <dbReference type="Pfam" id="PF01416"/>
    </source>
</evidence>
<dbReference type="Gene3D" id="3.30.70.580">
    <property type="entry name" value="Pseudouridine synthase I, catalytic domain, N-terminal subdomain"/>
    <property type="match status" value="1"/>
</dbReference>
<dbReference type="InterPro" id="IPR020094">
    <property type="entry name" value="TruA/RsuA/RluB/E/F_N"/>
</dbReference>
<dbReference type="InterPro" id="IPR020097">
    <property type="entry name" value="PsdUridine_synth_TruA_a/b_dom"/>
</dbReference>
<dbReference type="PIRSF" id="PIRSF001430">
    <property type="entry name" value="tRNA_psdUrid_synth"/>
    <property type="match status" value="1"/>
</dbReference>
<dbReference type="KEGG" id="oyw:OdinLCB4_003190"/>
<dbReference type="InterPro" id="IPR020095">
    <property type="entry name" value="PsdUridine_synth_TruA_C"/>
</dbReference>
<proteinExistence type="inferred from homology"/>
<evidence type="ECO:0000313" key="10">
    <source>
        <dbReference type="Proteomes" id="UP000186851"/>
    </source>
</evidence>
<comment type="catalytic activity">
    <reaction evidence="4 7">
        <text>uridine(38/39/40) in tRNA = pseudouridine(38/39/40) in tRNA</text>
        <dbReference type="Rhea" id="RHEA:22376"/>
        <dbReference type="Rhea" id="RHEA-COMP:10085"/>
        <dbReference type="Rhea" id="RHEA-COMP:10087"/>
        <dbReference type="ChEBI" id="CHEBI:65314"/>
        <dbReference type="ChEBI" id="CHEBI:65315"/>
        <dbReference type="EC" id="5.4.99.12"/>
    </reaction>
</comment>
<name>A0AAF0D3A7_ODILC</name>
<evidence type="ECO:0000256" key="5">
    <source>
        <dbReference type="PIRSR" id="PIRSR001430-1"/>
    </source>
</evidence>
<comment type="similarity">
    <text evidence="1 4 7">Belongs to the tRNA pseudouridine synthase TruA family.</text>
</comment>
<dbReference type="PANTHER" id="PTHR11142">
    <property type="entry name" value="PSEUDOURIDYLATE SYNTHASE"/>
    <property type="match status" value="1"/>
</dbReference>
<evidence type="ECO:0000256" key="3">
    <source>
        <dbReference type="ARBA" id="ARBA00023235"/>
    </source>
</evidence>
<sequence length="274" mass="31684">MRYALKLFYDGAGYHGFQIQPGLTTIEAIILETLKKASYITNSRDSAFSYASRTDAGVSALSQVIAFNSPKPPNMRLINSLLPPGLVFWAQSETPDDFNPRRDALSKTYRYYSPFEGEDIELIKRCVRRLEGTHDFKKLSKPDKSRKTCCSIDRINVQLDCNVVLYEFKAKSFLWKLIRKTVSLLKLIGLGVFEPEIIDRVLDPEDSFDPQLQPAPADGLVLYDIKYSFDFQIDSYSLNRLREYLTRIEKYYRVKQQLNNGVLNYLNTLYMNTY</sequence>
<keyword evidence="2 4" id="KW-0819">tRNA processing</keyword>
<evidence type="ECO:0000256" key="4">
    <source>
        <dbReference type="HAMAP-Rule" id="MF_00171"/>
    </source>
</evidence>
<feature type="binding site" evidence="4 6">
    <location>
        <position position="109"/>
    </location>
    <ligand>
        <name>substrate</name>
    </ligand>
</feature>
<keyword evidence="3 4" id="KW-0413">Isomerase</keyword>
<dbReference type="InterPro" id="IPR020103">
    <property type="entry name" value="PsdUridine_synth_cat_dom_sf"/>
</dbReference>
<dbReference type="SUPFAM" id="SSF55120">
    <property type="entry name" value="Pseudouridine synthase"/>
    <property type="match status" value="1"/>
</dbReference>
<dbReference type="Gene3D" id="3.30.70.660">
    <property type="entry name" value="Pseudouridine synthase I, catalytic domain, C-terminal subdomain"/>
    <property type="match status" value="1"/>
</dbReference>
<dbReference type="Proteomes" id="UP000186851">
    <property type="component" value="Chromosome"/>
</dbReference>
<comment type="function">
    <text evidence="4">Formation of pseudouridine at positions 38, 39 and 40 in the anticodon stem and loop of transfer RNAs.</text>
</comment>
<evidence type="ECO:0000256" key="7">
    <source>
        <dbReference type="RuleBase" id="RU003792"/>
    </source>
</evidence>
<dbReference type="GO" id="GO:0160147">
    <property type="term" value="F:tRNA pseudouridine(38-40) synthase activity"/>
    <property type="evidence" value="ECO:0007669"/>
    <property type="project" value="UniProtKB-EC"/>
</dbReference>
<dbReference type="HAMAP" id="MF_00171">
    <property type="entry name" value="TruA"/>
    <property type="match status" value="1"/>
</dbReference>
<organism evidence="9 10">
    <name type="scientific">Odinarchaeota yellowstonii (strain LCB_4)</name>
    <dbReference type="NCBI Taxonomy" id="1841599"/>
    <lineage>
        <taxon>Archaea</taxon>
        <taxon>Promethearchaeati</taxon>
        <taxon>Candidatus Odinarchaeota</taxon>
        <taxon>Candidatus Odinarchaeia</taxon>
        <taxon>Candidatus Odinarchaeales</taxon>
        <taxon>Candidatus Odinarchaeaceae</taxon>
        <taxon>Candidatus Odinarchaeum</taxon>
    </lineage>
</organism>